<evidence type="ECO:0000313" key="8">
    <source>
        <dbReference type="Proteomes" id="UP000248148"/>
    </source>
</evidence>
<keyword evidence="2 4" id="KW-0479">Metal-binding</keyword>
<dbReference type="Pfam" id="PF00034">
    <property type="entry name" value="Cytochrom_C"/>
    <property type="match status" value="1"/>
</dbReference>
<evidence type="ECO:0000256" key="2">
    <source>
        <dbReference type="ARBA" id="ARBA00022723"/>
    </source>
</evidence>
<keyword evidence="3 4" id="KW-0408">Iron</keyword>
<gene>
    <name evidence="7" type="ORF">BJ122_106127</name>
</gene>
<accession>A0A318TGH8</accession>
<dbReference type="InterPro" id="IPR036909">
    <property type="entry name" value="Cyt_c-like_dom_sf"/>
</dbReference>
<dbReference type="OrthoDB" id="9805828at2"/>
<evidence type="ECO:0000313" key="7">
    <source>
        <dbReference type="EMBL" id="PYF03633.1"/>
    </source>
</evidence>
<name>A0A318TGH8_9BRAD</name>
<evidence type="ECO:0000256" key="3">
    <source>
        <dbReference type="ARBA" id="ARBA00023004"/>
    </source>
</evidence>
<dbReference type="GO" id="GO:0020037">
    <property type="term" value="F:heme binding"/>
    <property type="evidence" value="ECO:0007669"/>
    <property type="project" value="InterPro"/>
</dbReference>
<reference evidence="7 8" key="1">
    <citation type="submission" date="2018-06" db="EMBL/GenBank/DDBJ databases">
        <title>Genomic Encyclopedia of Archaeal and Bacterial Type Strains, Phase II (KMG-II): from individual species to whole genera.</title>
        <authorList>
            <person name="Goeker M."/>
        </authorList>
    </citation>
    <scope>NUCLEOTIDE SEQUENCE [LARGE SCALE GENOMIC DNA]</scope>
    <source>
        <strain evidence="7 8">JCM 11668</strain>
    </source>
</reference>
<keyword evidence="1 4" id="KW-0349">Heme</keyword>
<comment type="caution">
    <text evidence="7">The sequence shown here is derived from an EMBL/GenBank/DDBJ whole genome shotgun (WGS) entry which is preliminary data.</text>
</comment>
<proteinExistence type="predicted"/>
<dbReference type="SUPFAM" id="SSF46626">
    <property type="entry name" value="Cytochrome c"/>
    <property type="match status" value="1"/>
</dbReference>
<dbReference type="GO" id="GO:0009055">
    <property type="term" value="F:electron transfer activity"/>
    <property type="evidence" value="ECO:0007669"/>
    <property type="project" value="InterPro"/>
</dbReference>
<dbReference type="Proteomes" id="UP000248148">
    <property type="component" value="Unassembled WGS sequence"/>
</dbReference>
<feature type="signal peptide" evidence="5">
    <location>
        <begin position="1"/>
        <end position="23"/>
    </location>
</feature>
<protein>
    <submittedName>
        <fullName evidence="7">Cytochrome c553</fullName>
    </submittedName>
</protein>
<dbReference type="RefSeq" id="WP_110780423.1">
    <property type="nucleotide sequence ID" value="NZ_QJTI01000006.1"/>
</dbReference>
<evidence type="ECO:0000259" key="6">
    <source>
        <dbReference type="PROSITE" id="PS51007"/>
    </source>
</evidence>
<evidence type="ECO:0000256" key="4">
    <source>
        <dbReference type="PROSITE-ProRule" id="PRU00433"/>
    </source>
</evidence>
<feature type="chain" id="PRO_5016289064" evidence="5">
    <location>
        <begin position="24"/>
        <end position="108"/>
    </location>
</feature>
<dbReference type="Gene3D" id="1.10.760.10">
    <property type="entry name" value="Cytochrome c-like domain"/>
    <property type="match status" value="1"/>
</dbReference>
<sequence length="108" mass="11869">MKRTNSILIVTATLTVGAASSFAEPYKQKTPSAPPLLAQSCSGCHGQFGKGQNGTPVLAGYEREAFIRVWEEFRNNQRPAATIMPRIARGYSETETAQLADYFSSIRR</sequence>
<dbReference type="GO" id="GO:0046872">
    <property type="term" value="F:metal ion binding"/>
    <property type="evidence" value="ECO:0007669"/>
    <property type="project" value="UniProtKB-KW"/>
</dbReference>
<keyword evidence="5" id="KW-0732">Signal</keyword>
<evidence type="ECO:0000256" key="5">
    <source>
        <dbReference type="SAM" id="SignalP"/>
    </source>
</evidence>
<feature type="domain" description="Cytochrome c" evidence="6">
    <location>
        <begin position="28"/>
        <end position="107"/>
    </location>
</feature>
<dbReference type="InterPro" id="IPR009056">
    <property type="entry name" value="Cyt_c-like_dom"/>
</dbReference>
<dbReference type="AlphaFoldDB" id="A0A318TGH8"/>
<keyword evidence="8" id="KW-1185">Reference proteome</keyword>
<dbReference type="EMBL" id="QJTI01000006">
    <property type="protein sequence ID" value="PYF03633.1"/>
    <property type="molecule type" value="Genomic_DNA"/>
</dbReference>
<evidence type="ECO:0000256" key="1">
    <source>
        <dbReference type="ARBA" id="ARBA00022617"/>
    </source>
</evidence>
<dbReference type="PROSITE" id="PS51007">
    <property type="entry name" value="CYTC"/>
    <property type="match status" value="1"/>
</dbReference>
<organism evidence="7 8">
    <name type="scientific">Rhodopseudomonas faecalis</name>
    <dbReference type="NCBI Taxonomy" id="99655"/>
    <lineage>
        <taxon>Bacteria</taxon>
        <taxon>Pseudomonadati</taxon>
        <taxon>Pseudomonadota</taxon>
        <taxon>Alphaproteobacteria</taxon>
        <taxon>Hyphomicrobiales</taxon>
        <taxon>Nitrobacteraceae</taxon>
        <taxon>Rhodopseudomonas</taxon>
    </lineage>
</organism>